<accession>A0A4V3DE22</accession>
<evidence type="ECO:0000256" key="2">
    <source>
        <dbReference type="ARBA" id="ARBA00022723"/>
    </source>
</evidence>
<dbReference type="SUPFAM" id="SSF53187">
    <property type="entry name" value="Zn-dependent exopeptidases"/>
    <property type="match status" value="1"/>
</dbReference>
<organism evidence="6 7">
    <name type="scientific">Sphingobacterium yanglingense</name>
    <dbReference type="NCBI Taxonomy" id="1437280"/>
    <lineage>
        <taxon>Bacteria</taxon>
        <taxon>Pseudomonadati</taxon>
        <taxon>Bacteroidota</taxon>
        <taxon>Sphingobacteriia</taxon>
        <taxon>Sphingobacteriales</taxon>
        <taxon>Sphingobacteriaceae</taxon>
        <taxon>Sphingobacterium</taxon>
    </lineage>
</organism>
<dbReference type="Gene3D" id="3.40.630.10">
    <property type="entry name" value="Zn peptidases"/>
    <property type="match status" value="1"/>
</dbReference>
<dbReference type="PANTHER" id="PTHR37326:SF1">
    <property type="entry name" value="BLL3975 PROTEIN"/>
    <property type="match status" value="1"/>
</dbReference>
<evidence type="ECO:0000256" key="1">
    <source>
        <dbReference type="ARBA" id="ARBA00001947"/>
    </source>
</evidence>
<comment type="caution">
    <text evidence="6">The sequence shown here is derived from an EMBL/GenBank/DDBJ whole genome shotgun (WGS) entry which is preliminary data.</text>
</comment>
<keyword evidence="4" id="KW-0862">Zinc</keyword>
<evidence type="ECO:0000313" key="7">
    <source>
        <dbReference type="Proteomes" id="UP000295292"/>
    </source>
</evidence>
<name>A0A4V3DE22_9SPHI</name>
<evidence type="ECO:0000259" key="5">
    <source>
        <dbReference type="Pfam" id="PF24827"/>
    </source>
</evidence>
<keyword evidence="2" id="KW-0479">Metal-binding</keyword>
<reference evidence="6 7" key="1">
    <citation type="submission" date="2019-03" db="EMBL/GenBank/DDBJ databases">
        <title>Genomic Encyclopedia of Archaeal and Bacterial Type Strains, Phase II (KMG-II): from individual species to whole genera.</title>
        <authorList>
            <person name="Goeker M."/>
        </authorList>
    </citation>
    <scope>NUCLEOTIDE SEQUENCE [LARGE SCALE GENOMIC DNA]</scope>
    <source>
        <strain evidence="6 7">DSM 28353</strain>
    </source>
</reference>
<proteinExistence type="predicted"/>
<dbReference type="Pfam" id="PF24827">
    <property type="entry name" value="AstE_AspA_cat"/>
    <property type="match status" value="1"/>
</dbReference>
<gene>
    <name evidence="6" type="ORF">CLV99_0755</name>
</gene>
<keyword evidence="7" id="KW-1185">Reference proteome</keyword>
<dbReference type="PIRSF" id="PIRSF039012">
    <property type="entry name" value="ASP"/>
    <property type="match status" value="1"/>
</dbReference>
<dbReference type="Proteomes" id="UP000295292">
    <property type="component" value="Unassembled WGS sequence"/>
</dbReference>
<dbReference type="EMBL" id="SNYV01000011">
    <property type="protein sequence ID" value="TDQ79319.1"/>
    <property type="molecule type" value="Genomic_DNA"/>
</dbReference>
<dbReference type="PANTHER" id="PTHR37326">
    <property type="entry name" value="BLL3975 PROTEIN"/>
    <property type="match status" value="1"/>
</dbReference>
<dbReference type="InterPro" id="IPR053138">
    <property type="entry name" value="N-alpha-Ac-DABA_deacetylase"/>
</dbReference>
<evidence type="ECO:0000313" key="6">
    <source>
        <dbReference type="EMBL" id="TDQ79319.1"/>
    </source>
</evidence>
<dbReference type="GO" id="GO:0016811">
    <property type="term" value="F:hydrolase activity, acting on carbon-nitrogen (but not peptide) bonds, in linear amides"/>
    <property type="evidence" value="ECO:0007669"/>
    <property type="project" value="InterPro"/>
</dbReference>
<dbReference type="InterPro" id="IPR055438">
    <property type="entry name" value="AstE_AspA_cat"/>
</dbReference>
<keyword evidence="3" id="KW-0378">Hydrolase</keyword>
<dbReference type="GO" id="GO:0016788">
    <property type="term" value="F:hydrolase activity, acting on ester bonds"/>
    <property type="evidence" value="ECO:0007669"/>
    <property type="project" value="InterPro"/>
</dbReference>
<dbReference type="AlphaFoldDB" id="A0A4V3DE22"/>
<evidence type="ECO:0000256" key="3">
    <source>
        <dbReference type="ARBA" id="ARBA00022801"/>
    </source>
</evidence>
<sequence>MKGNTDLTVYNLESGAAGPVVLILAGVHGDEYEPMLAVKQLNGLLKAHLHCGKVLLVPIVNDTAYRHASRLGADGKDLARCCPGDISGSETMRAAAAVSALIQQSDYLIDLHTGGRLFDIYPMAGYMLHADPQILDKQREMAKAFGLPGIWGTDTKPNGRTLSVARDAAVPAIYVEFGGPGPIRDIVITSYVQGCMQVLEHLGMLKQYTEAMCDWEGYTAFFKEDSKPESGYLQGKMLASCEGVFKVSVKVGQRIVTGQMWGEICDPKTGLVTQIKAESNGLVLFVRSEPFVKIGESLGGILELDGE</sequence>
<protein>
    <recommendedName>
        <fullName evidence="5">Succinylglutamate desuccinylase/Aspartoacylase catalytic domain-containing protein</fullName>
    </recommendedName>
</protein>
<evidence type="ECO:0000256" key="4">
    <source>
        <dbReference type="ARBA" id="ARBA00022833"/>
    </source>
</evidence>
<dbReference type="GO" id="GO:0046872">
    <property type="term" value="F:metal ion binding"/>
    <property type="evidence" value="ECO:0007669"/>
    <property type="project" value="UniProtKB-KW"/>
</dbReference>
<feature type="domain" description="Succinylglutamate desuccinylase/Aspartoacylase catalytic" evidence="5">
    <location>
        <begin position="18"/>
        <end position="201"/>
    </location>
</feature>
<dbReference type="InterPro" id="IPR043795">
    <property type="entry name" value="N-alpha-Ac-DABA-like"/>
</dbReference>
<dbReference type="RefSeq" id="WP_211348402.1">
    <property type="nucleotide sequence ID" value="NZ_SNYV01000011.1"/>
</dbReference>
<comment type="cofactor">
    <cofactor evidence="1">
        <name>Zn(2+)</name>
        <dbReference type="ChEBI" id="CHEBI:29105"/>
    </cofactor>
</comment>
<dbReference type="CDD" id="cd06230">
    <property type="entry name" value="M14_ASTE_ASPA_like"/>
    <property type="match status" value="1"/>
</dbReference>